<dbReference type="PANTHER" id="PTHR38248:SF2">
    <property type="entry name" value="FUNK1 11"/>
    <property type="match status" value="1"/>
</dbReference>
<dbReference type="Proteomes" id="UP000294933">
    <property type="component" value="Unassembled WGS sequence"/>
</dbReference>
<evidence type="ECO:0000313" key="3">
    <source>
        <dbReference type="Proteomes" id="UP000294933"/>
    </source>
</evidence>
<organism evidence="2 3">
    <name type="scientific">Rickenella mellea</name>
    <dbReference type="NCBI Taxonomy" id="50990"/>
    <lineage>
        <taxon>Eukaryota</taxon>
        <taxon>Fungi</taxon>
        <taxon>Dikarya</taxon>
        <taxon>Basidiomycota</taxon>
        <taxon>Agaricomycotina</taxon>
        <taxon>Agaricomycetes</taxon>
        <taxon>Hymenochaetales</taxon>
        <taxon>Rickenellaceae</taxon>
        <taxon>Rickenella</taxon>
    </lineage>
</organism>
<name>A0A4Y7Q895_9AGAM</name>
<protein>
    <recommendedName>
        <fullName evidence="1">Fungal-type protein kinase domain-containing protein</fullName>
    </recommendedName>
</protein>
<gene>
    <name evidence="2" type="ORF">BD410DRAFT_178878</name>
</gene>
<sequence>MTSTPSRSPITDHIRNLGIHDTVIHLPQSEELPCLADYVPHSLLQNLPTEVAKLPVDMFIKHLLPAVKLTDKEMDQVHALIEKELYDNACSQWKDMQTTGTEAVIFKDFGKVATDIVKFATTALEVTRGHTPKSLVSFKSEVAKTPDSVGRYPNGLCYLHSSDRVPQHEFQTGEDIDSWDRICVAHAYESYDAMDEKMENVCKVLRSMHQIMGSDPCRRFTYGLTIERHMTRLWFICQSFLMVSERFDFQKDWRTLVAVALSFGFASEEELGWDLTVRYDSSLKKHILAFEGHDFVICDVLANFRTRGSIGRATWVVLAKHGAEEPVVFKDFWAEIGRELDDKIQADILADLKAYFKNDDAEYRKFSVMFFTILGAQKIKLRNGDPDDTEAMTTRNGEQLDLSSAAPFTKNLERLKRQGLYLSHDDSFWKTIYHRVHVRMKIKERATPIMDVYSLRDSFALFRSAIELIHVLSKIGWVHRDLSPANMYSWLGN</sequence>
<dbReference type="VEuPathDB" id="FungiDB:BD410DRAFT_178878"/>
<dbReference type="InterPro" id="IPR040976">
    <property type="entry name" value="Pkinase_fungal"/>
</dbReference>
<keyword evidence="3" id="KW-1185">Reference proteome</keyword>
<dbReference type="OrthoDB" id="3260094at2759"/>
<feature type="domain" description="Fungal-type protein kinase" evidence="1">
    <location>
        <begin position="173"/>
        <end position="487"/>
    </location>
</feature>
<dbReference type="Pfam" id="PF17667">
    <property type="entry name" value="Pkinase_fungal"/>
    <property type="match status" value="1"/>
</dbReference>
<dbReference type="AlphaFoldDB" id="A0A4Y7Q895"/>
<reference evidence="2 3" key="1">
    <citation type="submission" date="2018-06" db="EMBL/GenBank/DDBJ databases">
        <title>A transcriptomic atlas of mushroom development highlights an independent origin of complex multicellularity.</title>
        <authorList>
            <consortium name="DOE Joint Genome Institute"/>
            <person name="Krizsan K."/>
            <person name="Almasi E."/>
            <person name="Merenyi Z."/>
            <person name="Sahu N."/>
            <person name="Viragh M."/>
            <person name="Koszo T."/>
            <person name="Mondo S."/>
            <person name="Kiss B."/>
            <person name="Balint B."/>
            <person name="Kues U."/>
            <person name="Barry K."/>
            <person name="Hegedus J.C."/>
            <person name="Henrissat B."/>
            <person name="Johnson J."/>
            <person name="Lipzen A."/>
            <person name="Ohm R."/>
            <person name="Nagy I."/>
            <person name="Pangilinan J."/>
            <person name="Yan J."/>
            <person name="Xiong Y."/>
            <person name="Grigoriev I.V."/>
            <person name="Hibbett D.S."/>
            <person name="Nagy L.G."/>
        </authorList>
    </citation>
    <scope>NUCLEOTIDE SEQUENCE [LARGE SCALE GENOMIC DNA]</scope>
    <source>
        <strain evidence="2 3">SZMC22713</strain>
    </source>
</reference>
<dbReference type="PANTHER" id="PTHR38248">
    <property type="entry name" value="FUNK1 6"/>
    <property type="match status" value="1"/>
</dbReference>
<proteinExistence type="predicted"/>
<accession>A0A4Y7Q895</accession>
<evidence type="ECO:0000259" key="1">
    <source>
        <dbReference type="Pfam" id="PF17667"/>
    </source>
</evidence>
<dbReference type="STRING" id="50990.A0A4Y7Q895"/>
<evidence type="ECO:0000313" key="2">
    <source>
        <dbReference type="EMBL" id="TDL23342.1"/>
    </source>
</evidence>
<dbReference type="EMBL" id="ML170171">
    <property type="protein sequence ID" value="TDL23342.1"/>
    <property type="molecule type" value="Genomic_DNA"/>
</dbReference>